<dbReference type="SMART" id="SM00342">
    <property type="entry name" value="HTH_ARAC"/>
    <property type="match status" value="1"/>
</dbReference>
<dbReference type="Proteomes" id="UP001232063">
    <property type="component" value="Unassembled WGS sequence"/>
</dbReference>
<protein>
    <submittedName>
        <fullName evidence="5">Helix-turn-helix domain-containing protein</fullName>
    </submittedName>
</protein>
<dbReference type="SUPFAM" id="SSF46689">
    <property type="entry name" value="Homeodomain-like"/>
    <property type="match status" value="1"/>
</dbReference>
<feature type="domain" description="HTH araC/xylS-type" evidence="4">
    <location>
        <begin position="198"/>
        <end position="299"/>
    </location>
</feature>
<dbReference type="InterPro" id="IPR009057">
    <property type="entry name" value="Homeodomain-like_sf"/>
</dbReference>
<dbReference type="Pfam" id="PF12833">
    <property type="entry name" value="HTH_18"/>
    <property type="match status" value="1"/>
</dbReference>
<sequence length="303" mass="35707">MKPYNIQSIVQLHKLLKLPNPRHPLISIMDFEDITCFDDSALEAVAYNFYCVAIKKNFEGKMRYGQRHYDFDRGVMTFFAPKQVVVTEIRDDWQLEGQWLVFHPDFIQGYSLASEIHQFGFFSYAVNEALHLSEDEERIIMRLFEDIRREYSAVVDRFSQDVIIKQLELLLSYCNRFYHRQFLTRKQGNDSLLIDFENLLDSYFENGDAELHGLPGVSYFADRLNISRNYLSDMLRVITGQSAQQHIQQKIIEKAKELLTLSELSVAEIAYQLGFEYPQSLHKLFKKKTDLSPLEFRQQVRSK</sequence>
<gene>
    <name evidence="5" type="ORF">QNI22_11810</name>
</gene>
<dbReference type="RefSeq" id="WP_314510825.1">
    <property type="nucleotide sequence ID" value="NZ_JASJOU010000003.1"/>
</dbReference>
<evidence type="ECO:0000313" key="5">
    <source>
        <dbReference type="EMBL" id="MDJ1501339.1"/>
    </source>
</evidence>
<reference evidence="5" key="1">
    <citation type="submission" date="2023-05" db="EMBL/GenBank/DDBJ databases">
        <authorList>
            <person name="Zhang X."/>
        </authorList>
    </citation>
    <scope>NUCLEOTIDE SEQUENCE</scope>
    <source>
        <strain evidence="5">BD1B2-1</strain>
    </source>
</reference>
<keyword evidence="3" id="KW-0804">Transcription</keyword>
<keyword evidence="1" id="KW-0805">Transcription regulation</keyword>
<dbReference type="PANTHER" id="PTHR43280">
    <property type="entry name" value="ARAC-FAMILY TRANSCRIPTIONAL REGULATOR"/>
    <property type="match status" value="1"/>
</dbReference>
<dbReference type="EMBL" id="JASJOU010000003">
    <property type="protein sequence ID" value="MDJ1501339.1"/>
    <property type="molecule type" value="Genomic_DNA"/>
</dbReference>
<accession>A0AAE3R4N9</accession>
<evidence type="ECO:0000256" key="3">
    <source>
        <dbReference type="ARBA" id="ARBA00023163"/>
    </source>
</evidence>
<dbReference type="GO" id="GO:0003700">
    <property type="term" value="F:DNA-binding transcription factor activity"/>
    <property type="evidence" value="ECO:0007669"/>
    <property type="project" value="InterPro"/>
</dbReference>
<evidence type="ECO:0000259" key="4">
    <source>
        <dbReference type="PROSITE" id="PS01124"/>
    </source>
</evidence>
<dbReference type="InterPro" id="IPR018060">
    <property type="entry name" value="HTH_AraC"/>
</dbReference>
<evidence type="ECO:0000256" key="2">
    <source>
        <dbReference type="ARBA" id="ARBA00023125"/>
    </source>
</evidence>
<keyword evidence="6" id="KW-1185">Reference proteome</keyword>
<organism evidence="5 6">
    <name type="scientific">Xanthocytophaga agilis</name>
    <dbReference type="NCBI Taxonomy" id="3048010"/>
    <lineage>
        <taxon>Bacteria</taxon>
        <taxon>Pseudomonadati</taxon>
        <taxon>Bacteroidota</taxon>
        <taxon>Cytophagia</taxon>
        <taxon>Cytophagales</taxon>
        <taxon>Rhodocytophagaceae</taxon>
        <taxon>Xanthocytophaga</taxon>
    </lineage>
</organism>
<dbReference type="AlphaFoldDB" id="A0AAE3R4N9"/>
<name>A0AAE3R4N9_9BACT</name>
<dbReference type="PANTHER" id="PTHR43280:SF32">
    <property type="entry name" value="TRANSCRIPTIONAL REGULATORY PROTEIN"/>
    <property type="match status" value="1"/>
</dbReference>
<dbReference type="Gene3D" id="1.10.10.60">
    <property type="entry name" value="Homeodomain-like"/>
    <property type="match status" value="1"/>
</dbReference>
<keyword evidence="2" id="KW-0238">DNA-binding</keyword>
<evidence type="ECO:0000256" key="1">
    <source>
        <dbReference type="ARBA" id="ARBA00023015"/>
    </source>
</evidence>
<comment type="caution">
    <text evidence="5">The sequence shown here is derived from an EMBL/GenBank/DDBJ whole genome shotgun (WGS) entry which is preliminary data.</text>
</comment>
<dbReference type="GO" id="GO:0043565">
    <property type="term" value="F:sequence-specific DNA binding"/>
    <property type="evidence" value="ECO:0007669"/>
    <property type="project" value="InterPro"/>
</dbReference>
<evidence type="ECO:0000313" key="6">
    <source>
        <dbReference type="Proteomes" id="UP001232063"/>
    </source>
</evidence>
<dbReference type="PROSITE" id="PS01124">
    <property type="entry name" value="HTH_ARAC_FAMILY_2"/>
    <property type="match status" value="1"/>
</dbReference>
<proteinExistence type="predicted"/>